<accession>A0AB74TWE5</accession>
<evidence type="ECO:0000313" key="3">
    <source>
        <dbReference type="EMBL" id="XBC50806.1"/>
    </source>
</evidence>
<protein>
    <submittedName>
        <fullName evidence="3">Helix-turn-helix transcriptional regulator</fullName>
    </submittedName>
</protein>
<dbReference type="CDD" id="cd00093">
    <property type="entry name" value="HTH_XRE"/>
    <property type="match status" value="1"/>
</dbReference>
<dbReference type="SUPFAM" id="SSF47413">
    <property type="entry name" value="lambda repressor-like DNA-binding domains"/>
    <property type="match status" value="1"/>
</dbReference>
<dbReference type="Gene3D" id="1.10.260.40">
    <property type="entry name" value="lambda repressor-like DNA-binding domains"/>
    <property type="match status" value="1"/>
</dbReference>
<dbReference type="GO" id="GO:0005829">
    <property type="term" value="C:cytosol"/>
    <property type="evidence" value="ECO:0007669"/>
    <property type="project" value="TreeGrafter"/>
</dbReference>
<dbReference type="GO" id="GO:0003677">
    <property type="term" value="F:DNA binding"/>
    <property type="evidence" value="ECO:0007669"/>
    <property type="project" value="UniProtKB-KW"/>
</dbReference>
<dbReference type="RefSeq" id="WP_112787830.1">
    <property type="nucleotide sequence ID" value="NZ_CP142436.1"/>
</dbReference>
<dbReference type="InterPro" id="IPR010982">
    <property type="entry name" value="Lambda_DNA-bd_dom_sf"/>
</dbReference>
<sequence length="261" mass="30489">MDKNLTTLGDRIRSLRKSKGLTMEEFGKLFDASKSIVSRWERNISEPNAKRLKHIAKLAGVSVDELLYGEGYTPERVEQMLENNLDELEQVFTKLFIEDLEDLSFLDDDVRKFITKILNTGHTLPDGRMIAGDDYKEYLASNVFKSVSSTDELKEGDIKFSKDTQINFLSNYIRMKDPLTRDYYFSELLRIIEKQKEFKAKELLIIAEKERKDIQKRLKWLDSLIINESDQDTISEYEQIIDLITRIEKELENISATLKNL</sequence>
<dbReference type="InterPro" id="IPR050807">
    <property type="entry name" value="TransReg_Diox_bact_type"/>
</dbReference>
<dbReference type="EMBL" id="CP142436">
    <property type="protein sequence ID" value="XBC50806.1"/>
    <property type="molecule type" value="Genomic_DNA"/>
</dbReference>
<gene>
    <name evidence="3" type="ORF">VUQ07_05930</name>
</gene>
<dbReference type="SMART" id="SM00530">
    <property type="entry name" value="HTH_XRE"/>
    <property type="match status" value="1"/>
</dbReference>
<dbReference type="GO" id="GO:0003700">
    <property type="term" value="F:DNA-binding transcription factor activity"/>
    <property type="evidence" value="ECO:0007669"/>
    <property type="project" value="TreeGrafter"/>
</dbReference>
<reference evidence="3" key="1">
    <citation type="submission" date="2023-12" db="EMBL/GenBank/DDBJ databases">
        <title>Dolosigranulum savutii sp. nov. isolated from human upper respiratory samples collected in Botswana.</title>
        <authorList>
            <person name="Kelly M.S."/>
        </authorList>
    </citation>
    <scope>NUCLEOTIDE SEQUENCE</scope>
    <source>
        <strain evidence="3">MSK211</strain>
    </source>
</reference>
<keyword evidence="1" id="KW-0238">DNA-binding</keyword>
<name>A0AB74TWE5_9LACT</name>
<dbReference type="InterPro" id="IPR001387">
    <property type="entry name" value="Cro/C1-type_HTH"/>
</dbReference>
<dbReference type="PROSITE" id="PS50943">
    <property type="entry name" value="HTH_CROC1"/>
    <property type="match status" value="1"/>
</dbReference>
<evidence type="ECO:0000259" key="2">
    <source>
        <dbReference type="PROSITE" id="PS50943"/>
    </source>
</evidence>
<dbReference type="AlphaFoldDB" id="A0AB74TWE5"/>
<dbReference type="Pfam" id="PF01381">
    <property type="entry name" value="HTH_3"/>
    <property type="match status" value="1"/>
</dbReference>
<organism evidence="3">
    <name type="scientific">Dolosigranulum savutiense</name>
    <dbReference type="NCBI Taxonomy" id="3110288"/>
    <lineage>
        <taxon>Bacteria</taxon>
        <taxon>Bacillati</taxon>
        <taxon>Bacillota</taxon>
        <taxon>Bacilli</taxon>
        <taxon>Lactobacillales</taxon>
        <taxon>Carnobacteriaceae</taxon>
        <taxon>Dolosigranulum</taxon>
    </lineage>
</organism>
<feature type="domain" description="HTH cro/C1-type" evidence="2">
    <location>
        <begin position="12"/>
        <end position="66"/>
    </location>
</feature>
<proteinExistence type="predicted"/>
<evidence type="ECO:0000256" key="1">
    <source>
        <dbReference type="ARBA" id="ARBA00023125"/>
    </source>
</evidence>
<dbReference type="PANTHER" id="PTHR46797">
    <property type="entry name" value="HTH-TYPE TRANSCRIPTIONAL REGULATOR"/>
    <property type="match status" value="1"/>
</dbReference>
<dbReference type="PANTHER" id="PTHR46797:SF1">
    <property type="entry name" value="METHYLPHOSPHONATE SYNTHASE"/>
    <property type="match status" value="1"/>
</dbReference>